<dbReference type="InterPro" id="IPR023048">
    <property type="entry name" value="NADH:quinone_OxRdtase_FMN_depd"/>
</dbReference>
<dbReference type="Pfam" id="PF02525">
    <property type="entry name" value="Flavodoxin_2"/>
    <property type="match status" value="1"/>
</dbReference>
<feature type="domain" description="Flavodoxin-like fold" evidence="7">
    <location>
        <begin position="12"/>
        <end position="201"/>
    </location>
</feature>
<sequence>MNNNAHIRPFEILRLDSSSRYADSVSRNLTDYFVARLLKEYPEAKVTTRDLAAGLPLPAEDFVDGSLYSMENPTPVMQTALQLSNELVTELIAADLVVLGMPLYNWTVPSTFKSYIDHVSRLNTTFEYVDGVSEGLLRARSVYIIFTSGGTGIGSEKDFATPYATYLWKTLGIQNVHIIDASGLLFNAEERIHNAKTQIDQLVLPVFA</sequence>
<dbReference type="SUPFAM" id="SSF52218">
    <property type="entry name" value="Flavoproteins"/>
    <property type="match status" value="1"/>
</dbReference>
<dbReference type="Gene3D" id="3.40.50.360">
    <property type="match status" value="1"/>
</dbReference>
<dbReference type="AlphaFoldDB" id="A0A0Q3HYD4"/>
<feature type="binding site" evidence="6">
    <location>
        <begin position="147"/>
        <end position="150"/>
    </location>
    <ligand>
        <name>FMN</name>
        <dbReference type="ChEBI" id="CHEBI:58210"/>
    </ligand>
</feature>
<keyword evidence="2 6" id="KW-0288">FMN</keyword>
<keyword evidence="9" id="KW-1185">Reference proteome</keyword>
<evidence type="ECO:0000259" key="7">
    <source>
        <dbReference type="Pfam" id="PF02525"/>
    </source>
</evidence>
<dbReference type="GO" id="GO:0009055">
    <property type="term" value="F:electron transfer activity"/>
    <property type="evidence" value="ECO:0007669"/>
    <property type="project" value="UniProtKB-UniRule"/>
</dbReference>
<evidence type="ECO:0000256" key="1">
    <source>
        <dbReference type="ARBA" id="ARBA00022630"/>
    </source>
</evidence>
<organism evidence="8 9">
    <name type="scientific">Chryseobacterium aquaticum</name>
    <dbReference type="NCBI Taxonomy" id="452084"/>
    <lineage>
        <taxon>Bacteria</taxon>
        <taxon>Pseudomonadati</taxon>
        <taxon>Bacteroidota</taxon>
        <taxon>Flavobacteriia</taxon>
        <taxon>Flavobacteriales</taxon>
        <taxon>Weeksellaceae</taxon>
        <taxon>Chryseobacterium group</taxon>
        <taxon>Chryseobacterium</taxon>
    </lineage>
</organism>
<evidence type="ECO:0000313" key="8">
    <source>
        <dbReference type="EMBL" id="KQK27565.1"/>
    </source>
</evidence>
<gene>
    <name evidence="6" type="primary">azoR</name>
    <name evidence="8" type="ORF">AR438_00515</name>
</gene>
<dbReference type="EC" id="1.7.1.17" evidence="6"/>
<comment type="caution">
    <text evidence="8">The sequence shown here is derived from an EMBL/GenBank/DDBJ whole genome shotgun (WGS) entry which is preliminary data.</text>
</comment>
<dbReference type="HAMAP" id="MF_01216">
    <property type="entry name" value="Azoreductase_type1"/>
    <property type="match status" value="1"/>
</dbReference>
<dbReference type="STRING" id="452084.AR438_00515"/>
<keyword evidence="3 6" id="KW-0560">Oxidoreductase</keyword>
<comment type="cofactor">
    <cofactor evidence="6">
        <name>FMN</name>
        <dbReference type="ChEBI" id="CHEBI:58210"/>
    </cofactor>
    <text evidence="6">Binds 1 FMN per subunit.</text>
</comment>
<keyword evidence="4 6" id="KW-0520">NAD</keyword>
<comment type="subunit">
    <text evidence="6">Homodimer.</text>
</comment>
<name>A0A0Q3HYD4_9FLAO</name>
<reference evidence="8 9" key="1">
    <citation type="submission" date="2015-10" db="EMBL/GenBank/DDBJ databases">
        <title>Chryseobacterium aquaticum genome.</title>
        <authorList>
            <person name="Newman J.D."/>
            <person name="Ferguson M.B."/>
            <person name="Miller J.R."/>
        </authorList>
    </citation>
    <scope>NUCLEOTIDE SEQUENCE [LARGE SCALE GENOMIC DNA]</scope>
    <source>
        <strain evidence="8 9">KCTC 12483</strain>
    </source>
</reference>
<dbReference type="EC" id="1.6.5.-" evidence="6"/>
<accession>A0A0Q3HYD4</accession>
<dbReference type="EMBL" id="LLYZ01000001">
    <property type="protein sequence ID" value="KQK27565.1"/>
    <property type="molecule type" value="Genomic_DNA"/>
</dbReference>
<comment type="function">
    <text evidence="6">Also exhibits azoreductase activity. Catalyzes the reductive cleavage of the azo bond in aromatic azo compounds to the corresponding amines.</text>
</comment>
<dbReference type="PANTHER" id="PTHR43741:SF2">
    <property type="entry name" value="FMN-DEPENDENT NADH:QUINONE OXIDOREDUCTASE"/>
    <property type="match status" value="1"/>
</dbReference>
<dbReference type="InterPro" id="IPR050104">
    <property type="entry name" value="FMN-dep_NADH:Q_OxRdtase_AzoR1"/>
</dbReference>
<evidence type="ECO:0000256" key="6">
    <source>
        <dbReference type="HAMAP-Rule" id="MF_01216"/>
    </source>
</evidence>
<dbReference type="RefSeq" id="WP_056010602.1">
    <property type="nucleotide sequence ID" value="NZ_LLYZ01000001.1"/>
</dbReference>
<dbReference type="InterPro" id="IPR029039">
    <property type="entry name" value="Flavoprotein-like_sf"/>
</dbReference>
<feature type="binding site" evidence="6">
    <location>
        <begin position="24"/>
        <end position="26"/>
    </location>
    <ligand>
        <name>FMN</name>
        <dbReference type="ChEBI" id="CHEBI:58210"/>
    </ligand>
</feature>
<comment type="function">
    <text evidence="6">Quinone reductase that provides resistance to thiol-specific stress caused by electrophilic quinones.</text>
</comment>
<evidence type="ECO:0000256" key="3">
    <source>
        <dbReference type="ARBA" id="ARBA00023002"/>
    </source>
</evidence>
<keyword evidence="1 6" id="KW-0285">Flavoprotein</keyword>
<dbReference type="GO" id="GO:0016652">
    <property type="term" value="F:oxidoreductase activity, acting on NAD(P)H as acceptor"/>
    <property type="evidence" value="ECO:0007669"/>
    <property type="project" value="UniProtKB-UniRule"/>
</dbReference>
<feature type="binding site" evidence="6">
    <location>
        <position position="18"/>
    </location>
    <ligand>
        <name>FMN</name>
        <dbReference type="ChEBI" id="CHEBI:58210"/>
    </ligand>
</feature>
<dbReference type="PANTHER" id="PTHR43741">
    <property type="entry name" value="FMN-DEPENDENT NADH-AZOREDUCTASE 1"/>
    <property type="match status" value="1"/>
</dbReference>
<dbReference type="GO" id="GO:0010181">
    <property type="term" value="F:FMN binding"/>
    <property type="evidence" value="ECO:0007669"/>
    <property type="project" value="UniProtKB-UniRule"/>
</dbReference>
<dbReference type="GO" id="GO:0016655">
    <property type="term" value="F:oxidoreductase activity, acting on NAD(P)H, quinone or similar compound as acceptor"/>
    <property type="evidence" value="ECO:0007669"/>
    <property type="project" value="InterPro"/>
</dbReference>
<evidence type="ECO:0000313" key="9">
    <source>
        <dbReference type="Proteomes" id="UP000051682"/>
    </source>
</evidence>
<evidence type="ECO:0000256" key="4">
    <source>
        <dbReference type="ARBA" id="ARBA00023027"/>
    </source>
</evidence>
<dbReference type="OrthoDB" id="9805013at2"/>
<comment type="catalytic activity">
    <reaction evidence="6">
        <text>2 a quinone + NADH + H(+) = 2 a 1,4-benzosemiquinone + NAD(+)</text>
        <dbReference type="Rhea" id="RHEA:65952"/>
        <dbReference type="ChEBI" id="CHEBI:15378"/>
        <dbReference type="ChEBI" id="CHEBI:57540"/>
        <dbReference type="ChEBI" id="CHEBI:57945"/>
        <dbReference type="ChEBI" id="CHEBI:132124"/>
        <dbReference type="ChEBI" id="CHEBI:134225"/>
    </reaction>
</comment>
<proteinExistence type="inferred from homology"/>
<comment type="similarity">
    <text evidence="6">Belongs to the azoreductase type 1 family.</text>
</comment>
<evidence type="ECO:0000256" key="2">
    <source>
        <dbReference type="ARBA" id="ARBA00022643"/>
    </source>
</evidence>
<evidence type="ECO:0000256" key="5">
    <source>
        <dbReference type="ARBA" id="ARBA00048542"/>
    </source>
</evidence>
<protein>
    <recommendedName>
        <fullName evidence="6">FMN dependent NADH:quinone oxidoreductase</fullName>
        <ecNumber evidence="6">1.6.5.-</ecNumber>
    </recommendedName>
    <alternativeName>
        <fullName evidence="6">Azo-dye reductase</fullName>
    </alternativeName>
    <alternativeName>
        <fullName evidence="6">FMN-dependent NADH-azo compound oxidoreductase</fullName>
    </alternativeName>
    <alternativeName>
        <fullName evidence="6">FMN-dependent NADH-azoreductase</fullName>
        <ecNumber evidence="6">1.7.1.17</ecNumber>
    </alternativeName>
</protein>
<dbReference type="InterPro" id="IPR003680">
    <property type="entry name" value="Flavodoxin_fold"/>
</dbReference>
<comment type="caution">
    <text evidence="6">Lacks conserved residue(s) required for the propagation of feature annotation.</text>
</comment>
<dbReference type="Proteomes" id="UP000051682">
    <property type="component" value="Unassembled WGS sequence"/>
</dbReference>
<comment type="catalytic activity">
    <reaction evidence="5">
        <text>N,N-dimethyl-1,4-phenylenediamine + anthranilate + 2 NAD(+) = 2-(4-dimethylaminophenyl)diazenylbenzoate + 2 NADH + 2 H(+)</text>
        <dbReference type="Rhea" id="RHEA:55872"/>
        <dbReference type="ChEBI" id="CHEBI:15378"/>
        <dbReference type="ChEBI" id="CHEBI:15783"/>
        <dbReference type="ChEBI" id="CHEBI:16567"/>
        <dbReference type="ChEBI" id="CHEBI:57540"/>
        <dbReference type="ChEBI" id="CHEBI:57945"/>
        <dbReference type="ChEBI" id="CHEBI:71579"/>
        <dbReference type="EC" id="1.7.1.17"/>
    </reaction>
    <physiologicalReaction direction="right-to-left" evidence="5">
        <dbReference type="Rhea" id="RHEA:55874"/>
    </physiologicalReaction>
</comment>